<dbReference type="GO" id="GO:0005737">
    <property type="term" value="C:cytoplasm"/>
    <property type="evidence" value="ECO:0007669"/>
    <property type="project" value="UniProtKB-ARBA"/>
</dbReference>
<reference evidence="10" key="1">
    <citation type="submission" date="2022-03" db="EMBL/GenBank/DDBJ databases">
        <authorList>
            <person name="Tunstrom K."/>
        </authorList>
    </citation>
    <scope>NUCLEOTIDE SEQUENCE</scope>
</reference>
<keyword evidence="2 4" id="KW-0863">Zinc-finger</keyword>
<gene>
    <name evidence="10" type="ORF">EEDITHA_LOCUS1988</name>
</gene>
<evidence type="ECO:0000256" key="2">
    <source>
        <dbReference type="ARBA" id="ARBA00022771"/>
    </source>
</evidence>
<keyword evidence="1" id="KW-0479">Metal-binding</keyword>
<dbReference type="PANTHER" id="PTHR16442:SF1">
    <property type="entry name" value="RING FINGER PROTEIN 17"/>
    <property type="match status" value="1"/>
</dbReference>
<dbReference type="PANTHER" id="PTHR16442">
    <property type="entry name" value="RING FINGER PROTEIN 17"/>
    <property type="match status" value="1"/>
</dbReference>
<feature type="domain" description="Tudor" evidence="9">
    <location>
        <begin position="547"/>
        <end position="610"/>
    </location>
</feature>
<name>A0AAU9TEL7_EUPED</name>
<evidence type="ECO:0000256" key="4">
    <source>
        <dbReference type="PROSITE-ProRule" id="PRU00024"/>
    </source>
</evidence>
<dbReference type="PROSITE" id="PS50089">
    <property type="entry name" value="ZF_RING_2"/>
    <property type="match status" value="1"/>
</dbReference>
<feature type="coiled-coil region" evidence="5">
    <location>
        <begin position="300"/>
        <end position="327"/>
    </location>
</feature>
<dbReference type="InterPro" id="IPR013083">
    <property type="entry name" value="Znf_RING/FYVE/PHD"/>
</dbReference>
<sequence length="1716" mass="195533">MDAKIKKCCPNCSQYYYLKDSKNKINLPLFLSCGHAMCENCVSNIVKFAEPIDCKICQQCMQVDAKDLALLLQNKISLYTIFPVNVFMVGELALQSIEDKKRVKVGTTDECFLDIKKILQSTKSTQGECVECRGPTSKMCEQCDIIVCNNCFNKSHKNFIIFKNHILQNIELNKEKNTCKYHHEKPLDYFCNNCKKSICMDCLMVGGEKSCKSHDVASIQEVNELLLTQLTNTTPNVDEILRRLSKTAFDIGHILTKLESETSSNEYTSLINNIEQHFSKLISIIQKQKDEIVNRVLQIKFNEKDSLDQAKQEIAEAIEKANNTVKAINSLDPKKLREVNISAILEDANQIIESPWYLHRDECEISLNLTVNEDILSSINNYVQLEGEQDLKYKLINTQALKEIGVIVPEAPTSIVYPPQLTKDVRETSKTNNEKENLKPITFFTKAPKYRSKSGSVSSLSSINSDSSNQGHQLSDQKSNAVRPNPERFDTLDMQPLVEGSREVIYLSHIVDPHTLFAQRERVQTHVQALLRELRNAAALPRPAATLVAEGKVYLVFNKADNLWQRCRVESIDKRDVNKPLFRVFCFDFGSTEIVTVDKLRLIPPARIHFPPPFAFKCSLANCEPINGAWTSDDAFFIQSVVDNKQAALHVRRVRGDALEADICTMDHGVSLAHALAFHGRARLPQKLPYPKISGLFDKPKLFLNSNDFQKNSVEEVYITHIVSPDNFHIRQRHLQSDFEKLCEDLDQAYSVSVKEGSVYLPEKDMACAAHVERCGLAGVRWARAVLLELPGRGRVRALLPDVGAVVLLHWSALRHLLPRFTVLRALATECHLAGVTPLNKKWSPGSVALLQKFENRVLELHVEESRNKNSLGVTLYDKSDEENVICINTEMIKHKFAVTFGLFMFNKNTETDELVFTNKCPLYETKPKENIANDKKDTVTIIKREDTKNTKLSDDKKHTVTMIKRAATKKNKLSDEDLEAKDKGPLRLEVKILNYQSPSLIYVSLVHQQKIFTDLFENIQKYYSKNKTQGKKDWKIEDRCCTICNQSQTWRRAAILEINGENAKVFYSDFACVETVPISNLREMPQEFASIGDAAVMCHLSGVIPAVGEEWPSLTKEYLKELLDAYKRVFMTKIGTFKGKSMPVELWVYHTVQGGALDANTSEWRCLNKKIIDQGLGVPDKSQELSDSDKDAQNSGEDTLSFLNMSGSVRDWLQIEPIPLKPLKINPDSESNSSTPVDIDVKTETDHPNQNTVFISDWLPPEPLSSNEITAMPTYIDNDGVIYLHDISQQDTLELIRKALDVRFKNPDPKAKYVKWTVGEPCIALYFLDNRFYRGRVLKVYDETSSCLIHYVDYGNEEICSFENLRKSIVLYQIPVQAHKCILSRIRPIGKQWDRQTLDYIHKSIVEKQCYVKISGEPIGDLIPIELKYDKLWINDHLVDFEMAVYTDGSKAVVRKFAPKEKETQQLELSLESDSGPDYIVESDDPADQTSDSQNDFHMTSFIGKDWNLIMAEDDKHTINGNFISYSPFTETEFTCNITVLNESKKLELSVIHDEETSKLYEAMFENIQNESTNMNALNGIFENKACLALFPDDQQWYRAIILQYSEAKNRIKVKYIDYGNIETISLADVREISEKYTRLPPATITVTLHGVIPNPDLEKEIIFEHYTDTFLDKEPFHAKVIDSTTIIPSVELRDSNGKLVYEELIKENVFLLCD</sequence>
<feature type="domain" description="B box-type" evidence="8">
    <location>
        <begin position="174"/>
        <end position="219"/>
    </location>
</feature>
<dbReference type="CDD" id="cd19756">
    <property type="entry name" value="Bbox2"/>
    <property type="match status" value="1"/>
</dbReference>
<dbReference type="Proteomes" id="UP001153954">
    <property type="component" value="Unassembled WGS sequence"/>
</dbReference>
<dbReference type="InterPro" id="IPR001841">
    <property type="entry name" value="Znf_RING"/>
</dbReference>
<evidence type="ECO:0000256" key="1">
    <source>
        <dbReference type="ARBA" id="ARBA00022723"/>
    </source>
</evidence>
<evidence type="ECO:0000313" key="11">
    <source>
        <dbReference type="Proteomes" id="UP001153954"/>
    </source>
</evidence>
<dbReference type="SMART" id="SM00184">
    <property type="entry name" value="RING"/>
    <property type="match status" value="1"/>
</dbReference>
<feature type="region of interest" description="Disordered" evidence="6">
    <location>
        <begin position="1179"/>
        <end position="1200"/>
    </location>
</feature>
<accession>A0AAU9TEL7</accession>
<evidence type="ECO:0008006" key="12">
    <source>
        <dbReference type="Google" id="ProtNLM"/>
    </source>
</evidence>
<dbReference type="EMBL" id="CAKOGL010000004">
    <property type="protein sequence ID" value="CAH2085525.1"/>
    <property type="molecule type" value="Genomic_DNA"/>
</dbReference>
<comment type="caution">
    <text evidence="10">The sequence shown here is derived from an EMBL/GenBank/DDBJ whole genome shotgun (WGS) entry which is preliminary data.</text>
</comment>
<dbReference type="PROSITE" id="PS50119">
    <property type="entry name" value="ZF_BBOX"/>
    <property type="match status" value="1"/>
</dbReference>
<feature type="region of interest" description="Disordered" evidence="6">
    <location>
        <begin position="451"/>
        <end position="488"/>
    </location>
</feature>
<evidence type="ECO:0000256" key="5">
    <source>
        <dbReference type="SAM" id="Coils"/>
    </source>
</evidence>
<feature type="compositionally biased region" description="Low complexity" evidence="6">
    <location>
        <begin position="453"/>
        <end position="468"/>
    </location>
</feature>
<dbReference type="PROSITE" id="PS00518">
    <property type="entry name" value="ZF_RING_1"/>
    <property type="match status" value="1"/>
</dbReference>
<dbReference type="Gene3D" id="3.30.40.10">
    <property type="entry name" value="Zinc/RING finger domain, C3HC4 (zinc finger)"/>
    <property type="match status" value="1"/>
</dbReference>
<organism evidence="10 11">
    <name type="scientific">Euphydryas editha</name>
    <name type="common">Edith's checkerspot</name>
    <dbReference type="NCBI Taxonomy" id="104508"/>
    <lineage>
        <taxon>Eukaryota</taxon>
        <taxon>Metazoa</taxon>
        <taxon>Ecdysozoa</taxon>
        <taxon>Arthropoda</taxon>
        <taxon>Hexapoda</taxon>
        <taxon>Insecta</taxon>
        <taxon>Pterygota</taxon>
        <taxon>Neoptera</taxon>
        <taxon>Endopterygota</taxon>
        <taxon>Lepidoptera</taxon>
        <taxon>Glossata</taxon>
        <taxon>Ditrysia</taxon>
        <taxon>Papilionoidea</taxon>
        <taxon>Nymphalidae</taxon>
        <taxon>Nymphalinae</taxon>
        <taxon>Euphydryas</taxon>
    </lineage>
</organism>
<evidence type="ECO:0000256" key="6">
    <source>
        <dbReference type="SAM" id="MobiDB-lite"/>
    </source>
</evidence>
<dbReference type="Gene3D" id="2.40.50.90">
    <property type="match status" value="5"/>
</dbReference>
<evidence type="ECO:0000259" key="9">
    <source>
        <dbReference type="PROSITE" id="PS50304"/>
    </source>
</evidence>
<dbReference type="InterPro" id="IPR035437">
    <property type="entry name" value="SNase_OB-fold_sf"/>
</dbReference>
<evidence type="ECO:0000259" key="8">
    <source>
        <dbReference type="PROSITE" id="PS50119"/>
    </source>
</evidence>
<dbReference type="CDD" id="cd19757">
    <property type="entry name" value="Bbox1"/>
    <property type="match status" value="1"/>
</dbReference>
<feature type="region of interest" description="Disordered" evidence="6">
    <location>
        <begin position="1476"/>
        <end position="1496"/>
    </location>
</feature>
<dbReference type="Pfam" id="PF00643">
    <property type="entry name" value="zf-B_box"/>
    <property type="match status" value="1"/>
</dbReference>
<feature type="compositionally biased region" description="Polar residues" evidence="6">
    <location>
        <begin position="469"/>
        <end position="482"/>
    </location>
</feature>
<dbReference type="Gene3D" id="2.30.30.140">
    <property type="match status" value="5"/>
</dbReference>
<feature type="domain" description="Tudor" evidence="9">
    <location>
        <begin position="1581"/>
        <end position="1641"/>
    </location>
</feature>
<dbReference type="SMART" id="SM00336">
    <property type="entry name" value="BBOX"/>
    <property type="match status" value="2"/>
</dbReference>
<keyword evidence="11" id="KW-1185">Reference proteome</keyword>
<protein>
    <recommendedName>
        <fullName evidence="12">RING finger protein 17</fullName>
    </recommendedName>
</protein>
<dbReference type="Gene3D" id="3.30.160.60">
    <property type="entry name" value="Classic Zinc Finger"/>
    <property type="match status" value="1"/>
</dbReference>
<keyword evidence="5" id="KW-0175">Coiled coil</keyword>
<dbReference type="InterPro" id="IPR017907">
    <property type="entry name" value="Znf_RING_CS"/>
</dbReference>
<dbReference type="InterPro" id="IPR002999">
    <property type="entry name" value="Tudor"/>
</dbReference>
<evidence type="ECO:0000259" key="7">
    <source>
        <dbReference type="PROSITE" id="PS50089"/>
    </source>
</evidence>
<evidence type="ECO:0000256" key="3">
    <source>
        <dbReference type="ARBA" id="ARBA00022833"/>
    </source>
</evidence>
<dbReference type="InterPro" id="IPR000315">
    <property type="entry name" value="Znf_B-box"/>
</dbReference>
<proteinExistence type="predicted"/>
<dbReference type="PROSITE" id="PS50304">
    <property type="entry name" value="TUDOR"/>
    <property type="match status" value="4"/>
</dbReference>
<dbReference type="SMART" id="SM00333">
    <property type="entry name" value="TUDOR"/>
    <property type="match status" value="4"/>
</dbReference>
<dbReference type="CDD" id="cd20379">
    <property type="entry name" value="Tudor_dTUD-like"/>
    <property type="match status" value="1"/>
</dbReference>
<keyword evidence="3" id="KW-0862">Zinc</keyword>
<feature type="domain" description="RING-type" evidence="7">
    <location>
        <begin position="9"/>
        <end position="58"/>
    </location>
</feature>
<dbReference type="Pfam" id="PF00567">
    <property type="entry name" value="TUDOR"/>
    <property type="match status" value="5"/>
</dbReference>
<dbReference type="GO" id="GO:0008270">
    <property type="term" value="F:zinc ion binding"/>
    <property type="evidence" value="ECO:0007669"/>
    <property type="project" value="UniProtKB-KW"/>
</dbReference>
<dbReference type="SUPFAM" id="SSF63748">
    <property type="entry name" value="Tudor/PWWP/MBT"/>
    <property type="match status" value="5"/>
</dbReference>
<dbReference type="FunFam" id="2.30.30.140:FF:000018">
    <property type="entry name" value="Serine/threonine-protein kinase 31"/>
    <property type="match status" value="1"/>
</dbReference>
<dbReference type="SUPFAM" id="SSF57845">
    <property type="entry name" value="B-box zinc-binding domain"/>
    <property type="match status" value="1"/>
</dbReference>
<feature type="domain" description="Tudor" evidence="9">
    <location>
        <begin position="1034"/>
        <end position="1092"/>
    </location>
</feature>
<evidence type="ECO:0000313" key="10">
    <source>
        <dbReference type="EMBL" id="CAH2085525.1"/>
    </source>
</evidence>
<feature type="compositionally biased region" description="Basic and acidic residues" evidence="6">
    <location>
        <begin position="1182"/>
        <end position="1193"/>
    </location>
</feature>
<feature type="domain" description="Tudor" evidence="9">
    <location>
        <begin position="1316"/>
        <end position="1376"/>
    </location>
</feature>